<evidence type="ECO:0000256" key="3">
    <source>
        <dbReference type="ARBA" id="ARBA00023098"/>
    </source>
</evidence>
<dbReference type="RefSeq" id="WP_051378984.1">
    <property type="nucleotide sequence ID" value="NZ_KI519499.1"/>
</dbReference>
<feature type="signal peptide" evidence="4">
    <location>
        <begin position="1"/>
        <end position="29"/>
    </location>
</feature>
<evidence type="ECO:0000313" key="5">
    <source>
        <dbReference type="Proteomes" id="UP000675920"/>
    </source>
</evidence>
<dbReference type="GO" id="GO:0003847">
    <property type="term" value="F:1-alkyl-2-acetylglycerophosphocholine esterase activity"/>
    <property type="evidence" value="ECO:0007669"/>
    <property type="project" value="TreeGrafter"/>
</dbReference>
<dbReference type="PANTHER" id="PTHR10272:SF0">
    <property type="entry name" value="PLATELET-ACTIVATING FACTOR ACETYLHYDROLASE"/>
    <property type="match status" value="1"/>
</dbReference>
<reference evidence="6" key="4">
    <citation type="submission" date="2025-08" db="UniProtKB">
        <authorList>
            <consortium name="RefSeq"/>
        </authorList>
    </citation>
    <scope>IDENTIFICATION</scope>
</reference>
<reference evidence="6" key="3">
    <citation type="journal article" date="2023" name="Chem. Biol. Interact.">
        <title>The ESTHER database on alpha/beta hydrolase fold proteins - An overview of recent developments.</title>
        <authorList>
            <person name="Chatonnet A."/>
            <person name="Perochon M."/>
            <person name="Velluet E."/>
            <person name="Marchot P."/>
        </authorList>
    </citation>
    <scope>NUCLEOTIDE SEQUENCE</scope>
</reference>
<keyword evidence="4" id="KW-0732">Signal</keyword>
<dbReference type="InterPro" id="IPR029058">
    <property type="entry name" value="AB_hydrolase_fold"/>
</dbReference>
<evidence type="ECO:0000256" key="1">
    <source>
        <dbReference type="ARBA" id="ARBA00022801"/>
    </source>
</evidence>
<organism evidence="5 6">
    <name type="scientific">Derxia gummosa DSM 723</name>
    <dbReference type="NCBI Taxonomy" id="1121388"/>
    <lineage>
        <taxon>Bacteria</taxon>
        <taxon>Pseudomonadati</taxon>
        <taxon>Pseudomonadota</taxon>
        <taxon>Betaproteobacteria</taxon>
        <taxon>Burkholderiales</taxon>
        <taxon>Alcaligenaceae</taxon>
        <taxon>Derxia</taxon>
    </lineage>
</organism>
<dbReference type="PANTHER" id="PTHR10272">
    <property type="entry name" value="PLATELET-ACTIVATING FACTOR ACETYLHYDROLASE"/>
    <property type="match status" value="1"/>
</dbReference>
<reference evidence="6" key="1">
    <citation type="journal article" date="2000" name="Curr. Protein Pept. Sci.">
        <title>Alpha/Beta-hydrolase fold enzymes: structures, functions and mechanisms.</title>
        <authorList>
            <person name="Holmquist M."/>
        </authorList>
    </citation>
    <scope>NUCLEOTIDE SEQUENCE</scope>
</reference>
<dbReference type="SUPFAM" id="SSF53474">
    <property type="entry name" value="alpha/beta-Hydrolases"/>
    <property type="match status" value="1"/>
</dbReference>
<reference evidence="6" key="2">
    <citation type="journal article" date="2009" name="Protein Pept. Lett.">
        <title>Alpha/beta hydrolase fold: an update.</title>
        <authorList>
            <person name="Carr P.D."/>
            <person name="Ollis D.L."/>
        </authorList>
    </citation>
    <scope>NUCLEOTIDE SEQUENCE</scope>
</reference>
<dbReference type="Pfam" id="PF03403">
    <property type="entry name" value="PAF-AH_p_II"/>
    <property type="match status" value="1"/>
</dbReference>
<evidence type="ECO:0000256" key="4">
    <source>
        <dbReference type="SAM" id="SignalP"/>
    </source>
</evidence>
<evidence type="ECO:0000313" key="6">
    <source>
        <dbReference type="RefSeq" id="WP_051378984.1"/>
    </source>
</evidence>
<keyword evidence="3" id="KW-0443">Lipid metabolism</keyword>
<dbReference type="EC" id="3.-.-.-" evidence="6"/>
<accession>A0A8B6XAK6</accession>
<sequence length="334" mass="37102">MIRARRSLSTVCFLLFWLGMAGLAATAHAQGMPGSYPVQVVDQVWRDESRGRDIPVRLRIPQSRNAGERFPVIIYSHGLGGDRDSGAAWTEHWAANGYFVVQIQHPGSDAIFVDSLPGDWAAVKQVRNFAIPNLVPARAFDVRYVLDELRQRPESRLIDLGRVGLAGHSLGAYTVQILAGQRASARLPVLADTRIRAVIALSPAVRNRVDAETQFSEVRIPFMSITGSRDQDRQGLADAPEERTRPFYAMPPGGKYLLVLHGADNAVFGGNPGMSNQPREPGAAAFDGHVAHVVQLFSLAFWDAYLRDIPQAEQWLKGRNNRRELADDDRYERR</sequence>
<evidence type="ECO:0000256" key="2">
    <source>
        <dbReference type="ARBA" id="ARBA00022963"/>
    </source>
</evidence>
<dbReference type="AlphaFoldDB" id="A0A8B6XAK6"/>
<dbReference type="GO" id="GO:0016042">
    <property type="term" value="P:lipid catabolic process"/>
    <property type="evidence" value="ECO:0007669"/>
    <property type="project" value="UniProtKB-KW"/>
</dbReference>
<protein>
    <submittedName>
        <fullName evidence="6">Alpha/beta hydrolase family protein</fullName>
        <ecNumber evidence="6">3.-.-.-</ecNumber>
    </submittedName>
</protein>
<proteinExistence type="predicted"/>
<keyword evidence="2" id="KW-0442">Lipid degradation</keyword>
<name>A0A8B6XAK6_9BURK</name>
<keyword evidence="1 6" id="KW-0378">Hydrolase</keyword>
<keyword evidence="5" id="KW-1185">Reference proteome</keyword>
<feature type="chain" id="PRO_5034034548" evidence="4">
    <location>
        <begin position="30"/>
        <end position="334"/>
    </location>
</feature>
<dbReference type="Proteomes" id="UP000675920">
    <property type="component" value="Unplaced"/>
</dbReference>
<dbReference type="Gene3D" id="3.40.50.1820">
    <property type="entry name" value="alpha/beta hydrolase"/>
    <property type="match status" value="1"/>
</dbReference>